<accession>A0A0F9G9U1</accession>
<dbReference type="EMBL" id="LAZR01018625">
    <property type="protein sequence ID" value="KKL95639.1"/>
    <property type="molecule type" value="Genomic_DNA"/>
</dbReference>
<reference evidence="2" key="1">
    <citation type="journal article" date="2015" name="Nature">
        <title>Complex archaea that bridge the gap between prokaryotes and eukaryotes.</title>
        <authorList>
            <person name="Spang A."/>
            <person name="Saw J.H."/>
            <person name="Jorgensen S.L."/>
            <person name="Zaremba-Niedzwiedzka K."/>
            <person name="Martijn J."/>
            <person name="Lind A.E."/>
            <person name="van Eijk R."/>
            <person name="Schleper C."/>
            <person name="Guy L."/>
            <person name="Ettema T.J."/>
        </authorList>
    </citation>
    <scope>NUCLEOTIDE SEQUENCE</scope>
</reference>
<evidence type="ECO:0000313" key="2">
    <source>
        <dbReference type="EMBL" id="KKL95639.1"/>
    </source>
</evidence>
<keyword evidence="1" id="KW-1133">Transmembrane helix</keyword>
<gene>
    <name evidence="2" type="ORF">LCGC14_1852570</name>
</gene>
<comment type="caution">
    <text evidence="2">The sequence shown here is derived from an EMBL/GenBank/DDBJ whole genome shotgun (WGS) entry which is preliminary data.</text>
</comment>
<feature type="transmembrane region" description="Helical" evidence="1">
    <location>
        <begin position="7"/>
        <end position="27"/>
    </location>
</feature>
<dbReference type="AlphaFoldDB" id="A0A0F9G9U1"/>
<evidence type="ECO:0008006" key="3">
    <source>
        <dbReference type="Google" id="ProtNLM"/>
    </source>
</evidence>
<protein>
    <recommendedName>
        <fullName evidence="3">Carbohydrate binding module xylan-binding domain-containing protein</fullName>
    </recommendedName>
</protein>
<sequence length="175" mass="19351">MGKGGKVLALIAILIGAGGLAFGFFAWNSVNKLQTELDNIESLNNVWYNKSIGVFTLTPAFTWLEIPNLIVKFTLESNASIYLSFTGRATVFSDLDYSRVLFSFKIDGEQITDPMAMVGTYEGGSTSVHFSVHLQHFIENMGAGSHNVTIFVIQWNTVLPPYLRENSIFVQSFAP</sequence>
<organism evidence="2">
    <name type="scientific">marine sediment metagenome</name>
    <dbReference type="NCBI Taxonomy" id="412755"/>
    <lineage>
        <taxon>unclassified sequences</taxon>
        <taxon>metagenomes</taxon>
        <taxon>ecological metagenomes</taxon>
    </lineage>
</organism>
<proteinExistence type="predicted"/>
<name>A0A0F9G9U1_9ZZZZ</name>
<keyword evidence="1" id="KW-0472">Membrane</keyword>
<keyword evidence="1" id="KW-0812">Transmembrane</keyword>
<evidence type="ECO:0000256" key="1">
    <source>
        <dbReference type="SAM" id="Phobius"/>
    </source>
</evidence>